<feature type="compositionally biased region" description="Basic and acidic residues" evidence="1">
    <location>
        <begin position="24"/>
        <end position="33"/>
    </location>
</feature>
<feature type="compositionally biased region" description="Acidic residues" evidence="1">
    <location>
        <begin position="1"/>
        <end position="23"/>
    </location>
</feature>
<sequence length="82" mass="9441">MDEEEEEEEEAEEEKEDDDDDDAGNPRDSERTDSPQTAVVDSYSKTMLIKSSLPSADDSYEDTLNPTDSPRMHTRYEYSLWA</sequence>
<feature type="compositionally biased region" description="Polar residues" evidence="1">
    <location>
        <begin position="34"/>
        <end position="45"/>
    </location>
</feature>
<keyword evidence="3" id="KW-1185">Reference proteome</keyword>
<accession>A0A4V6DH67</accession>
<dbReference type="AlphaFoldDB" id="A0A4V6DH67"/>
<proteinExistence type="predicted"/>
<feature type="region of interest" description="Disordered" evidence="1">
    <location>
        <begin position="1"/>
        <end position="82"/>
    </location>
</feature>
<organism evidence="2 3">
    <name type="scientific">Colletotrichum tanaceti</name>
    <dbReference type="NCBI Taxonomy" id="1306861"/>
    <lineage>
        <taxon>Eukaryota</taxon>
        <taxon>Fungi</taxon>
        <taxon>Dikarya</taxon>
        <taxon>Ascomycota</taxon>
        <taxon>Pezizomycotina</taxon>
        <taxon>Sordariomycetes</taxon>
        <taxon>Hypocreomycetidae</taxon>
        <taxon>Glomerellales</taxon>
        <taxon>Glomerellaceae</taxon>
        <taxon>Colletotrichum</taxon>
        <taxon>Colletotrichum destructivum species complex</taxon>
    </lineage>
</organism>
<protein>
    <submittedName>
        <fullName evidence="2">Uncharacterized protein</fullName>
    </submittedName>
</protein>
<dbReference type="Proteomes" id="UP000310108">
    <property type="component" value="Unassembled WGS sequence"/>
</dbReference>
<evidence type="ECO:0000313" key="3">
    <source>
        <dbReference type="Proteomes" id="UP000310108"/>
    </source>
</evidence>
<evidence type="ECO:0000313" key="2">
    <source>
        <dbReference type="EMBL" id="TKW54036.1"/>
    </source>
</evidence>
<reference evidence="2 3" key="1">
    <citation type="journal article" date="2019" name="PLoS ONE">
        <title>Comparative genome analysis indicates high evolutionary potential of pathogenicity genes in Colletotrichum tanaceti.</title>
        <authorList>
            <person name="Lelwala R.V."/>
            <person name="Korhonen P.K."/>
            <person name="Young N.D."/>
            <person name="Scott J.B."/>
            <person name="Ades P.A."/>
            <person name="Gasser R.B."/>
            <person name="Taylor P.W.J."/>
        </authorList>
    </citation>
    <scope>NUCLEOTIDE SEQUENCE [LARGE SCALE GENOMIC DNA]</scope>
    <source>
        <strain evidence="2">BRIP57314</strain>
    </source>
</reference>
<evidence type="ECO:0000256" key="1">
    <source>
        <dbReference type="SAM" id="MobiDB-lite"/>
    </source>
</evidence>
<name>A0A4V6DH67_9PEZI</name>
<comment type="caution">
    <text evidence="2">The sequence shown here is derived from an EMBL/GenBank/DDBJ whole genome shotgun (WGS) entry which is preliminary data.</text>
</comment>
<gene>
    <name evidence="2" type="ORF">CTA1_8097</name>
</gene>
<dbReference type="EMBL" id="PJEX01000158">
    <property type="protein sequence ID" value="TKW54036.1"/>
    <property type="molecule type" value="Genomic_DNA"/>
</dbReference>